<keyword evidence="8" id="KW-1185">Reference proteome</keyword>
<feature type="compositionally biased region" description="Basic and acidic residues" evidence="6">
    <location>
        <begin position="419"/>
        <end position="434"/>
    </location>
</feature>
<dbReference type="GO" id="GO:0045335">
    <property type="term" value="C:phagocytic vesicle"/>
    <property type="evidence" value="ECO:0007669"/>
    <property type="project" value="TreeGrafter"/>
</dbReference>
<evidence type="ECO:0000313" key="7">
    <source>
        <dbReference type="EMBL" id="KAG5678566.1"/>
    </source>
</evidence>
<dbReference type="SMART" id="SM00173">
    <property type="entry name" value="RAS"/>
    <property type="match status" value="1"/>
</dbReference>
<evidence type="ECO:0000256" key="2">
    <source>
        <dbReference type="ARBA" id="ARBA00022741"/>
    </source>
</evidence>
<dbReference type="PANTHER" id="PTHR47981:SF39">
    <property type="entry name" value="RAS-RELATED PROTEIN RAB"/>
    <property type="match status" value="1"/>
</dbReference>
<evidence type="ECO:0000256" key="4">
    <source>
        <dbReference type="ARBA" id="ARBA00023288"/>
    </source>
</evidence>
<dbReference type="FunFam" id="3.40.50.300:FF:000222">
    <property type="entry name" value="RAB32, member RAS oncogene family"/>
    <property type="match status" value="1"/>
</dbReference>
<feature type="compositionally biased region" description="Basic residues" evidence="6">
    <location>
        <begin position="376"/>
        <end position="389"/>
    </location>
</feature>
<keyword evidence="5" id="KW-0636">Prenylation</keyword>
<dbReference type="InterPro" id="IPR005225">
    <property type="entry name" value="Small_GTP-bd"/>
</dbReference>
<dbReference type="CDD" id="cd04107">
    <property type="entry name" value="Rab32_Rab38"/>
    <property type="match status" value="1"/>
</dbReference>
<dbReference type="GO" id="GO:0005764">
    <property type="term" value="C:lysosome"/>
    <property type="evidence" value="ECO:0007669"/>
    <property type="project" value="TreeGrafter"/>
</dbReference>
<dbReference type="InterPro" id="IPR030697">
    <property type="entry name" value="Rab29/Rab38/Rab32"/>
</dbReference>
<dbReference type="PANTHER" id="PTHR47981">
    <property type="entry name" value="RAB FAMILY"/>
    <property type="match status" value="1"/>
</dbReference>
<evidence type="ECO:0000256" key="6">
    <source>
        <dbReference type="SAM" id="MobiDB-lite"/>
    </source>
</evidence>
<dbReference type="InterPro" id="IPR027417">
    <property type="entry name" value="P-loop_NTPase"/>
</dbReference>
<comment type="caution">
    <text evidence="7">The sequence shown here is derived from an EMBL/GenBank/DDBJ whole genome shotgun (WGS) entry which is preliminary data.</text>
</comment>
<dbReference type="SMART" id="SM00175">
    <property type="entry name" value="RAB"/>
    <property type="match status" value="1"/>
</dbReference>
<dbReference type="Pfam" id="PF00071">
    <property type="entry name" value="Ras"/>
    <property type="match status" value="1"/>
</dbReference>
<dbReference type="SMART" id="SM00174">
    <property type="entry name" value="RHO"/>
    <property type="match status" value="1"/>
</dbReference>
<comment type="similarity">
    <text evidence="1">Belongs to the small GTPase superfamily. Rab family.</text>
</comment>
<dbReference type="OrthoDB" id="245989at2759"/>
<dbReference type="GO" id="GO:0090385">
    <property type="term" value="P:phagosome-lysosome fusion"/>
    <property type="evidence" value="ECO:0007669"/>
    <property type="project" value="TreeGrafter"/>
</dbReference>
<evidence type="ECO:0000256" key="5">
    <source>
        <dbReference type="ARBA" id="ARBA00023289"/>
    </source>
</evidence>
<protein>
    <recommendedName>
        <fullName evidence="9">Ras-related protein Rab</fullName>
    </recommendedName>
</protein>
<evidence type="ECO:0000256" key="3">
    <source>
        <dbReference type="ARBA" id="ARBA00023134"/>
    </source>
</evidence>
<accession>A0A9J6CAC6</accession>
<feature type="region of interest" description="Disordered" evidence="6">
    <location>
        <begin position="1"/>
        <end position="21"/>
    </location>
</feature>
<proteinExistence type="inferred from homology"/>
<dbReference type="GO" id="GO:0008333">
    <property type="term" value="P:endosome to lysosome transport"/>
    <property type="evidence" value="ECO:0007669"/>
    <property type="project" value="TreeGrafter"/>
</dbReference>
<keyword evidence="2" id="KW-0547">Nucleotide-binding</keyword>
<dbReference type="GO" id="GO:0003924">
    <property type="term" value="F:GTPase activity"/>
    <property type="evidence" value="ECO:0007669"/>
    <property type="project" value="InterPro"/>
</dbReference>
<dbReference type="GO" id="GO:0005802">
    <property type="term" value="C:trans-Golgi network"/>
    <property type="evidence" value="ECO:0007669"/>
    <property type="project" value="InterPro"/>
</dbReference>
<feature type="region of interest" description="Disordered" evidence="6">
    <location>
        <begin position="372"/>
        <end position="441"/>
    </location>
</feature>
<dbReference type="EMBL" id="JADBJN010000002">
    <property type="protein sequence ID" value="KAG5678566.1"/>
    <property type="molecule type" value="Genomic_DNA"/>
</dbReference>
<dbReference type="PRINTS" id="PR00449">
    <property type="entry name" value="RASTRNSFRMNG"/>
</dbReference>
<dbReference type="Proteomes" id="UP001107558">
    <property type="component" value="Chromosome 2"/>
</dbReference>
<dbReference type="InterPro" id="IPR001806">
    <property type="entry name" value="Small_GTPase"/>
</dbReference>
<dbReference type="SMART" id="SM00176">
    <property type="entry name" value="RAN"/>
    <property type="match status" value="1"/>
</dbReference>
<dbReference type="NCBIfam" id="TIGR00231">
    <property type="entry name" value="small_GTP"/>
    <property type="match status" value="1"/>
</dbReference>
<gene>
    <name evidence="7" type="ORF">PVAND_008229</name>
</gene>
<evidence type="ECO:0008006" key="9">
    <source>
        <dbReference type="Google" id="ProtNLM"/>
    </source>
</evidence>
<keyword evidence="3" id="KW-0342">GTP-binding</keyword>
<organism evidence="7 8">
    <name type="scientific">Polypedilum vanderplanki</name>
    <name type="common">Sleeping chironomid midge</name>
    <dbReference type="NCBI Taxonomy" id="319348"/>
    <lineage>
        <taxon>Eukaryota</taxon>
        <taxon>Metazoa</taxon>
        <taxon>Ecdysozoa</taxon>
        <taxon>Arthropoda</taxon>
        <taxon>Hexapoda</taxon>
        <taxon>Insecta</taxon>
        <taxon>Pterygota</taxon>
        <taxon>Neoptera</taxon>
        <taxon>Endopterygota</taxon>
        <taxon>Diptera</taxon>
        <taxon>Nematocera</taxon>
        <taxon>Chironomoidea</taxon>
        <taxon>Chironomidae</taxon>
        <taxon>Chironominae</taxon>
        <taxon>Polypedilum</taxon>
        <taxon>Polypedilum</taxon>
    </lineage>
</organism>
<keyword evidence="4" id="KW-0449">Lipoprotein</keyword>
<feature type="compositionally biased region" description="Polar residues" evidence="6">
    <location>
        <begin position="390"/>
        <end position="400"/>
    </location>
</feature>
<evidence type="ECO:0000313" key="8">
    <source>
        <dbReference type="Proteomes" id="UP001107558"/>
    </source>
</evidence>
<dbReference type="GO" id="GO:0005770">
    <property type="term" value="C:late endosome"/>
    <property type="evidence" value="ECO:0007669"/>
    <property type="project" value="TreeGrafter"/>
</dbReference>
<dbReference type="SUPFAM" id="SSF52540">
    <property type="entry name" value="P-loop containing nucleoside triphosphate hydrolases"/>
    <property type="match status" value="1"/>
</dbReference>
<dbReference type="PROSITE" id="PS51421">
    <property type="entry name" value="RAS"/>
    <property type="match status" value="1"/>
</dbReference>
<feature type="region of interest" description="Disordered" evidence="6">
    <location>
        <begin position="485"/>
        <end position="505"/>
    </location>
</feature>
<dbReference type="GO" id="GO:0005525">
    <property type="term" value="F:GTP binding"/>
    <property type="evidence" value="ECO:0007669"/>
    <property type="project" value="UniProtKB-KW"/>
</dbReference>
<dbReference type="Gene3D" id="3.40.50.300">
    <property type="entry name" value="P-loop containing nucleotide triphosphate hydrolases"/>
    <property type="match status" value="1"/>
</dbReference>
<evidence type="ECO:0000256" key="1">
    <source>
        <dbReference type="ARBA" id="ARBA00006270"/>
    </source>
</evidence>
<dbReference type="AlphaFoldDB" id="A0A9J6CAC6"/>
<reference evidence="7" key="1">
    <citation type="submission" date="2021-03" db="EMBL/GenBank/DDBJ databases">
        <title>Chromosome level genome of the anhydrobiotic midge Polypedilum vanderplanki.</title>
        <authorList>
            <person name="Yoshida Y."/>
            <person name="Kikawada T."/>
            <person name="Gusev O."/>
        </authorList>
    </citation>
    <scope>NUCLEOTIDE SEQUENCE</scope>
    <source>
        <strain evidence="7">NIAS01</strain>
        <tissue evidence="7">Whole body or cell culture</tissue>
    </source>
</reference>
<name>A0A9J6CAC6_POLVA</name>
<dbReference type="PROSITE" id="PS51419">
    <property type="entry name" value="RAB"/>
    <property type="match status" value="1"/>
</dbReference>
<sequence>MNKEDREIKKSSLKSDVEERQMENQVISLTEELVSTIENSTNVDLKKDTNKKKKFKPKKFISKLNFKTKKNEKMMKNNDFESKTEMMMVEKVSSPILESFRRTFVKRFSRKKNYKVSPMMNVENNFSESMNNEIEFREISQVSKSDPNLCNSIENNIHKKINENSFELSKSMQAVDKKSVYAAYETPSLSSSFMKENKKVQLQITISGKKVEKVNTASANEITTTKTIVSSSSELDKASPTFQENRTDIMLPSTSTTVRVSTSNIDELFNVMVPKNNDNNANTHVLHQTKSISKPSVPYSTVVKEGLINTTFSVSEREIEKYLVLTSNLNSIISAAKDLDNLNSNLQKEIDSSKNLPKYNFEKEKGQLQLVESKNTMKKSKIPVNKQRRSSLNDNTTVHTQEAPRKPYNLNLSLSVSTEDLKEKEENDREETPKFKTPSASETHLENIKFKLGTPVRPPKILQPTSPIADIIITEAELLPSVNENESNDENFHTPKSESSLTNIKQESKARRKIAYIPELSIYTAEEQELLKSNITANHSESFDIPSLPQDSSIFPIFNECSVGSMTSSTPEKRECLYKILVIGELGTGKTSFIKRYVHQFFSQNYRATIGVDFALKVLSWDESTIIRLQLWDIAGQERYGNMTRVYYKEAVGAFIVFDVTRTPTFDAVNKWKKDLDSKVQLPDGSPIPCILLANKCDQQKQGLVTMPQKMDEYCRQNGFAGWFETSAKDNTNIEESAKALVSKILLNDKLIHNDMLDGDRLVLDTEDVDKPKKFCSC</sequence>